<evidence type="ECO:0000256" key="6">
    <source>
        <dbReference type="ARBA" id="ARBA00022692"/>
    </source>
</evidence>
<dbReference type="InterPro" id="IPR050206">
    <property type="entry name" value="FtsK/SpoIIIE/SftA"/>
</dbReference>
<dbReference type="SMART" id="SM00843">
    <property type="entry name" value="Ftsk_gamma"/>
    <property type="match status" value="1"/>
</dbReference>
<evidence type="ECO:0000256" key="10">
    <source>
        <dbReference type="ARBA" id="ARBA00022989"/>
    </source>
</evidence>
<feature type="region of interest" description="Disordered" evidence="15">
    <location>
        <begin position="279"/>
        <end position="377"/>
    </location>
</feature>
<feature type="transmembrane region" description="Helical" evidence="16">
    <location>
        <begin position="70"/>
        <end position="92"/>
    </location>
</feature>
<dbReference type="Proteomes" id="UP001589891">
    <property type="component" value="Unassembled WGS sequence"/>
</dbReference>
<evidence type="ECO:0000256" key="14">
    <source>
        <dbReference type="PROSITE-ProRule" id="PRU00289"/>
    </source>
</evidence>
<dbReference type="SUPFAM" id="SSF46785">
    <property type="entry name" value="Winged helix' DNA-binding domain"/>
    <property type="match status" value="1"/>
</dbReference>
<sequence>MKNSSSTKARLPAWQQQVSSRLKEGALIALSALTLYLWMALLTYDPSDPGWTHSSSVAQVQNAAGRTGAWFADILFMALGYFAYLFPLLLVIKTAQAFRARHEPWPWSGWLLSWRLIGLAILVPAGAALAYIHFHSAPGLPASAGGALGEVLGKLALDALNVQGSTLIFLALFLFGLTVFADLSWFKVMDLTGKIVLDLFELVQGATGRWWSALVERKRLVARLREADGPVKARAPGREKGEPAHLDDPLIEEASLAGMFAEPIVAKPAAQRRNATVVDVPARFQRPPESASSRKPRIEPANIAKPRAAPEILPLKPRSEPRVETRGLVEPEVAPPRLSVEPEPGLPQPPRIEPGPITSRLVPRPELDPVPALSGEFGELDDLSLDFQEGDAFEAMPPADSPRFDAHERSFVAPVESRPGSAPEPAVTISPAVGPERRPPPAITPLSETLAMEPRPQPVPVSAFREGPASVYAALEGTLPPLSLLDDPEEKSQTYSSESLEMLSRLLEIKLKEFGVEVTVESVHPGPVITRFEIQPAPGVKVSRISNLAKDLARSMAMISVRVVEVIPGKTTVGIEVPNEDRQIVRLSEVLTSVEYEEAKSPVTLALGHDIGGKPVIADLAKMPHLLVAGTTGSGKSVGVNAMILSVLFKSTPQEARLIMIDPKMLELSIYEGIPHLLCPVVTDMKEAANALRWSVAEMERRYKLMAAMGVRNLAGFNRKVKDAEEAGTPLYDPLYRRESMEDEPPLLEPLPTIVVVVDEFADMMMIVGKKVEELIARIAQKARAAGIHLILATQRPSVDVITGLIKANIPTRMAFQVSSKIDSRTILDQGGAEQLLGHGDMLYLPPGTGLPIRVHGAFVSDDEVHRVVEAWKQRGAPDYIEDILSSAEEGGGSFEGGGEGGEGSEEDPLYDEAVRFVTESRRASISAVQRKLKIGYNRAARMIEAMEMAGVVSSMNTNGSREVIAPAPVRD</sequence>
<feature type="transmembrane region" description="Helical" evidence="16">
    <location>
        <begin position="167"/>
        <end position="186"/>
    </location>
</feature>
<feature type="transmembrane region" description="Helical" evidence="16">
    <location>
        <begin position="25"/>
        <end position="44"/>
    </location>
</feature>
<dbReference type="PROSITE" id="PS50901">
    <property type="entry name" value="FTSK"/>
    <property type="match status" value="1"/>
</dbReference>
<dbReference type="Pfam" id="PF17854">
    <property type="entry name" value="FtsK_alpha"/>
    <property type="match status" value="1"/>
</dbReference>
<dbReference type="PANTHER" id="PTHR22683">
    <property type="entry name" value="SPORULATION PROTEIN RELATED"/>
    <property type="match status" value="1"/>
</dbReference>
<keyword evidence="9 14" id="KW-0067">ATP-binding</keyword>
<comment type="caution">
    <text evidence="18">The sequence shown here is derived from an EMBL/GenBank/DDBJ whole genome shotgun (WGS) entry which is preliminary data.</text>
</comment>
<feature type="transmembrane region" description="Helical" evidence="16">
    <location>
        <begin position="112"/>
        <end position="134"/>
    </location>
</feature>
<keyword evidence="6 16" id="KW-0812">Transmembrane</keyword>
<dbReference type="Pfam" id="PF01580">
    <property type="entry name" value="FtsK_SpoIIIE"/>
    <property type="match status" value="1"/>
</dbReference>
<evidence type="ECO:0000256" key="1">
    <source>
        <dbReference type="ARBA" id="ARBA00004651"/>
    </source>
</evidence>
<evidence type="ECO:0000256" key="13">
    <source>
        <dbReference type="ARBA" id="ARBA00023306"/>
    </source>
</evidence>
<feature type="domain" description="FtsK" evidence="17">
    <location>
        <begin position="613"/>
        <end position="825"/>
    </location>
</feature>
<evidence type="ECO:0000256" key="3">
    <source>
        <dbReference type="ARBA" id="ARBA00020887"/>
    </source>
</evidence>
<dbReference type="Gene3D" id="3.40.50.300">
    <property type="entry name" value="P-loop containing nucleotide triphosphate hydrolases"/>
    <property type="match status" value="1"/>
</dbReference>
<evidence type="ECO:0000256" key="16">
    <source>
        <dbReference type="SAM" id="Phobius"/>
    </source>
</evidence>
<keyword evidence="7 14" id="KW-0547">Nucleotide-binding</keyword>
<keyword evidence="19" id="KW-1185">Reference proteome</keyword>
<proteinExistence type="inferred from homology"/>
<dbReference type="InterPro" id="IPR036390">
    <property type="entry name" value="WH_DNA-bd_sf"/>
</dbReference>
<dbReference type="Gene3D" id="3.30.980.40">
    <property type="match status" value="1"/>
</dbReference>
<name>A0ABV6SP82_AZOPA</name>
<keyword evidence="13" id="KW-0131">Cell cycle</keyword>
<keyword evidence="11" id="KW-0238">DNA-binding</keyword>
<dbReference type="PANTHER" id="PTHR22683:SF41">
    <property type="entry name" value="DNA TRANSLOCASE FTSK"/>
    <property type="match status" value="1"/>
</dbReference>
<evidence type="ECO:0000256" key="8">
    <source>
        <dbReference type="ARBA" id="ARBA00022829"/>
    </source>
</evidence>
<evidence type="ECO:0000259" key="17">
    <source>
        <dbReference type="PROSITE" id="PS50901"/>
    </source>
</evidence>
<feature type="region of interest" description="Disordered" evidence="15">
    <location>
        <begin position="414"/>
        <end position="439"/>
    </location>
</feature>
<gene>
    <name evidence="18" type="ORF">ACFFGX_17895</name>
</gene>
<dbReference type="Gene3D" id="1.10.10.10">
    <property type="entry name" value="Winged helix-like DNA-binding domain superfamily/Winged helix DNA-binding domain"/>
    <property type="match status" value="1"/>
</dbReference>
<evidence type="ECO:0000256" key="5">
    <source>
        <dbReference type="ARBA" id="ARBA00022618"/>
    </source>
</evidence>
<evidence type="ECO:0000256" key="4">
    <source>
        <dbReference type="ARBA" id="ARBA00022475"/>
    </source>
</evidence>
<dbReference type="InterPro" id="IPR018541">
    <property type="entry name" value="Ftsk_gamma"/>
</dbReference>
<evidence type="ECO:0000313" key="18">
    <source>
        <dbReference type="EMBL" id="MFC0711337.1"/>
    </source>
</evidence>
<dbReference type="InterPro" id="IPR025199">
    <property type="entry name" value="FtsK_4TM"/>
</dbReference>
<dbReference type="Pfam" id="PF13491">
    <property type="entry name" value="FtsK_4TM"/>
    <property type="match status" value="1"/>
</dbReference>
<evidence type="ECO:0000256" key="2">
    <source>
        <dbReference type="ARBA" id="ARBA00006474"/>
    </source>
</evidence>
<evidence type="ECO:0000256" key="7">
    <source>
        <dbReference type="ARBA" id="ARBA00022741"/>
    </source>
</evidence>
<dbReference type="InterPro" id="IPR041027">
    <property type="entry name" value="FtsK_alpha"/>
</dbReference>
<evidence type="ECO:0000256" key="11">
    <source>
        <dbReference type="ARBA" id="ARBA00023125"/>
    </source>
</evidence>
<evidence type="ECO:0000256" key="12">
    <source>
        <dbReference type="ARBA" id="ARBA00023136"/>
    </source>
</evidence>
<evidence type="ECO:0000256" key="9">
    <source>
        <dbReference type="ARBA" id="ARBA00022840"/>
    </source>
</evidence>
<dbReference type="EMBL" id="JBHLSS010000111">
    <property type="protein sequence ID" value="MFC0711337.1"/>
    <property type="molecule type" value="Genomic_DNA"/>
</dbReference>
<keyword evidence="10 16" id="KW-1133">Transmembrane helix</keyword>
<comment type="subcellular location">
    <subcellularLocation>
        <location evidence="1">Cell membrane</location>
        <topology evidence="1">Multi-pass membrane protein</topology>
    </subcellularLocation>
</comment>
<keyword evidence="12 16" id="KW-0472">Membrane</keyword>
<keyword evidence="5" id="KW-0132">Cell division</keyword>
<accession>A0ABV6SP82</accession>
<feature type="compositionally biased region" description="Basic and acidic residues" evidence="15">
    <location>
        <begin position="317"/>
        <end position="329"/>
    </location>
</feature>
<protein>
    <recommendedName>
        <fullName evidence="3">DNA translocase FtsK</fullName>
    </recommendedName>
</protein>
<dbReference type="SUPFAM" id="SSF52540">
    <property type="entry name" value="P-loop containing nucleoside triphosphate hydrolases"/>
    <property type="match status" value="1"/>
</dbReference>
<organism evidence="18 19">
    <name type="scientific">Azorhizophilus paspali</name>
    <name type="common">Azotobacter paspali</name>
    <dbReference type="NCBI Taxonomy" id="69963"/>
    <lineage>
        <taxon>Bacteria</taxon>
        <taxon>Pseudomonadati</taxon>
        <taxon>Pseudomonadota</taxon>
        <taxon>Gammaproteobacteria</taxon>
        <taxon>Pseudomonadales</taxon>
        <taxon>Pseudomonadaceae</taxon>
        <taxon>Azorhizophilus</taxon>
    </lineage>
</organism>
<dbReference type="InterPro" id="IPR036388">
    <property type="entry name" value="WH-like_DNA-bd_sf"/>
</dbReference>
<keyword evidence="8" id="KW-0159">Chromosome partition</keyword>
<reference evidence="18 19" key="1">
    <citation type="submission" date="2024-09" db="EMBL/GenBank/DDBJ databases">
        <authorList>
            <person name="Sun Q."/>
            <person name="Mori K."/>
        </authorList>
    </citation>
    <scope>NUCLEOTIDE SEQUENCE [LARGE SCALE GENOMIC DNA]</scope>
    <source>
        <strain evidence="18 19">NCAIM B.01794</strain>
    </source>
</reference>
<dbReference type="Pfam" id="PF09397">
    <property type="entry name" value="FtsK_gamma"/>
    <property type="match status" value="1"/>
</dbReference>
<dbReference type="InterPro" id="IPR002543">
    <property type="entry name" value="FtsK_dom"/>
</dbReference>
<dbReference type="InterPro" id="IPR027417">
    <property type="entry name" value="P-loop_NTPase"/>
</dbReference>
<evidence type="ECO:0000256" key="15">
    <source>
        <dbReference type="SAM" id="MobiDB-lite"/>
    </source>
</evidence>
<keyword evidence="4" id="KW-1003">Cell membrane</keyword>
<feature type="compositionally biased region" description="Pro residues" evidence="15">
    <location>
        <begin position="344"/>
        <end position="353"/>
    </location>
</feature>
<comment type="similarity">
    <text evidence="2">Belongs to the FtsK/SpoIIIE/SftA family.</text>
</comment>
<feature type="binding site" evidence="14">
    <location>
        <begin position="630"/>
        <end position="637"/>
    </location>
    <ligand>
        <name>ATP</name>
        <dbReference type="ChEBI" id="CHEBI:30616"/>
    </ligand>
</feature>
<dbReference type="RefSeq" id="WP_376948113.1">
    <property type="nucleotide sequence ID" value="NZ_CP171449.1"/>
</dbReference>
<dbReference type="CDD" id="cd01127">
    <property type="entry name" value="TrwB_TraG_TraD_VirD4"/>
    <property type="match status" value="1"/>
</dbReference>
<evidence type="ECO:0000313" key="19">
    <source>
        <dbReference type="Proteomes" id="UP001589891"/>
    </source>
</evidence>